<dbReference type="PROSITE" id="PS50109">
    <property type="entry name" value="HIS_KIN"/>
    <property type="match status" value="1"/>
</dbReference>
<dbReference type="GO" id="GO:0000155">
    <property type="term" value="F:phosphorelay sensor kinase activity"/>
    <property type="evidence" value="ECO:0007669"/>
    <property type="project" value="InterPro"/>
</dbReference>
<dbReference type="SMART" id="SM00448">
    <property type="entry name" value="REC"/>
    <property type="match status" value="1"/>
</dbReference>
<dbReference type="Pfam" id="PF00069">
    <property type="entry name" value="Pkinase"/>
    <property type="match status" value="1"/>
</dbReference>
<protein>
    <recommendedName>
        <fullName evidence="2">histidine kinase</fullName>
        <ecNumber evidence="2">2.7.13.3</ecNumber>
    </recommendedName>
</protein>
<dbReference type="Pfam" id="PF00512">
    <property type="entry name" value="HisKA"/>
    <property type="match status" value="1"/>
</dbReference>
<evidence type="ECO:0000256" key="4">
    <source>
        <dbReference type="ARBA" id="ARBA00022679"/>
    </source>
</evidence>
<dbReference type="InterPro" id="IPR011006">
    <property type="entry name" value="CheY-like_superfamily"/>
</dbReference>
<evidence type="ECO:0000256" key="5">
    <source>
        <dbReference type="ARBA" id="ARBA00022741"/>
    </source>
</evidence>
<dbReference type="InterPro" id="IPR027417">
    <property type="entry name" value="P-loop_NTPase"/>
</dbReference>
<dbReference type="Pfam" id="PF13191">
    <property type="entry name" value="AAA_16"/>
    <property type="match status" value="1"/>
</dbReference>
<keyword evidence="8" id="KW-0902">Two-component regulatory system</keyword>
<evidence type="ECO:0000256" key="7">
    <source>
        <dbReference type="ARBA" id="ARBA00022840"/>
    </source>
</evidence>
<dbReference type="SUPFAM" id="SSF55781">
    <property type="entry name" value="GAF domain-like"/>
    <property type="match status" value="1"/>
</dbReference>
<evidence type="ECO:0000313" key="13">
    <source>
        <dbReference type="EMBL" id="CDS06099.1"/>
    </source>
</evidence>
<keyword evidence="6" id="KW-0418">Kinase</keyword>
<name>A0A077WG15_9FUNG</name>
<keyword evidence="3 9" id="KW-0597">Phosphoprotein</keyword>
<evidence type="ECO:0000256" key="8">
    <source>
        <dbReference type="ARBA" id="ARBA00023012"/>
    </source>
</evidence>
<proteinExistence type="predicted"/>
<dbReference type="SUPFAM" id="SSF52172">
    <property type="entry name" value="CheY-like"/>
    <property type="match status" value="1"/>
</dbReference>
<dbReference type="FunFam" id="1.10.287.130:FF:000002">
    <property type="entry name" value="Two-component osmosensing histidine kinase"/>
    <property type="match status" value="1"/>
</dbReference>
<evidence type="ECO:0000259" key="12">
    <source>
        <dbReference type="PROSITE" id="PS50110"/>
    </source>
</evidence>
<feature type="domain" description="Histidine kinase" evidence="11">
    <location>
        <begin position="1706"/>
        <end position="1934"/>
    </location>
</feature>
<evidence type="ECO:0000256" key="3">
    <source>
        <dbReference type="ARBA" id="ARBA00022553"/>
    </source>
</evidence>
<dbReference type="PANTHER" id="PTHR45339:SF5">
    <property type="entry name" value="HISTIDINE KINASE"/>
    <property type="match status" value="1"/>
</dbReference>
<dbReference type="InterPro" id="IPR001789">
    <property type="entry name" value="Sig_transdc_resp-reg_receiver"/>
</dbReference>
<sequence length="2251" mass="253895">MANKHKAVKSSGTTSTICICDEKYRIPGYGFQHCTGATHDRGLCLAYGYKVATNESVVAKISLSSLQLEREFYLMKKLYQYVDGSRFIVRPLEYLRLANGMVAAIYSNDDPLTHQERHPCNDFAAFLQFAIQCTDCVEFIHRHQIVHGQVRFSAFRQSRDNTIKIWDVMGQSSNKELLLKSGGWRKAVSNDDIVLYMSPEQTGRTTYASDHRSDIYSLGIMFFVRLTGRHPFDIGGGVLDILNGVLGRKPLLAHELMPNVPEMLSRIIEKMTHKVPDDRYASAHGVRLDLMECLKRLDMTNQQKPAITPFPLAQHDIASLFTLPKTVYGRQAVLEKMRTIIARCASTYSATSSFPSKLSDIIDSTSEDTMSTSEGNSIIKSDGDSRSVYSGADVNTEHMISSTGSENHSRGWRKTMRTTLVGLYGPGGIGKSTLFTSVQPMARQNGYVATVKFDSRNKVPYSALLQALSQVLQQIMTESQEEMRRFHHYLRACLGARFSNIGILAGFVPELGTLLEKPDSSKGISKDAIAIQTDNIEAQNRFLNMYVEIFRSITYWRMITLFLDDLHQADDASLGLLEALTASKVNVLIFMSYRDQEVSGKFASFLQSQHDNMHLLQVGALDLESLIDLCCDALRRSRDNNSDREYVQPFAQFIYDKTRGNAFYTTQLLQTFVRRHLVFFNWETNAWDYDFQHIQQADICGHAMKKEMDVAFITARLRELPESSQKLLKLASFVGDTFSWSTVRSLMFYSTDDNEATASYEISKGQQDNEPMCSLQNVIQEGYIVPIDEDRFKWSHDRISQAASELADPKTKGSIHFIVARHLMKEHQADLFLIADHLLKCKHILLSLNNKQPYRKVLIQAGNMGQSTGAHSMAVEYYNMAIRLCTGDEEWMTDYDTTLSLYTNAAALSWIVGKHDRTETLLNTVFTHAITPVDRIAAYHIQAKFYFGRQLYNKSRAALLQCLVELGDELSKMDVSDQGLEREYKQIEQLLEEKGMDDILDMPPCQDPLLIGSMGLMDELLAILYWNGDHREMYYWAARILVLSLTKGSVSHTGAACMLVCSGFTTLYGNYDIVEKLGTLGIALVEKNGRNQDKGRAYNLYAAFVVFWKHHYRETFQWFRLGIQYSMAAGDVIYGSMNQIHMCTQMFFQGHHLTDTLRQAEATYDSIHAWWPTFDTNSFAMAIVRVSKALQGQTYIDTPEVFDGDDGFRDSQFIQDSICRQSSNPASILNWYEAFKMVPLVLYEHTDTAIEVGRRSFVTIDGHPCHRHTRMMLFYYSLALLQKARQTKMSDERTTLLAQVKRNQELTKPWADACPINFGMYWTTIEAELLQFQSGSAEDTFKVCRLYETAINQAREGSWLLEMCVIHECAGAFYYRMDMPNVAVTMIKKSIDLYTSHGSYGKARQVGSKYASLLASHLDDNRELHDASIQTEHVALFNGGNSWSSSQESNQSLFGQEPLTASTGSTESIPPVTSEQTLMTLDIIDMASILKSCQVMSSEVKSEGLLTAMMKIILENSGADCGAILIKNEYYGVSAYGTSNSQRGIKQDDLDDANGVQYFDPPMRLSESETFVPSRIVHHMLRTKESLFIQDVAQDPRFASGPWFERLSRRSSVICMPIMHRSMMIGCLFVEGAAGIFTRRHITVLGLLCQQMGISISNANLFTSVQRATAANMNMIEKQKQALLEAKRSKEAADRATRLREIFLANMSHEIRTPFSGFYGMISLLAGTKLDKEQKDLVHTAKTSCSFLLQIIDDLLNYSKLQAGKVTLDLSPVVLEDLVADVIEMLIVMALQKRINVTYTIADDVPSVVMADGNRLRQIVINLLGNAIKFTHKGEISIRCSLAKDHDNTGNNKDGSVMLLFEVEDTGIGISDEQRKMLFVPFSQVDGSTTRKYGGTGLGLSICSQLVDLMNGSIDVKSTYGKGSTFYFTACATPLPEEITKRNNAIAVRLATLKNMRILVADNHASTVAMVRHMLPGIQVDGVQDLILSDTNVISDYSFVLMGLFFDEQHQQHLQLSKARYIVRLHYPKNNNGETSLSETKHHDNRQQLLKPDNEDNNDTPISMTVPLRRRKLLRIISEIIQRQQPGTCTSPLPWPEYRAPTKPTGSLTEQERESFKNMHILAAEDNPVAQKLLYKQLTRLGFQVQMTNNGLEAVEVWLSRPAGYFKMGFFDHHMPLCDGVEATRRIRKLEQDRDTTEHSTTTAASFPIVALTADIQDSAKHLCMEAGMNGYLTKPVDTKELIDVLRKHCT</sequence>
<dbReference type="SUPFAM" id="SSF47384">
    <property type="entry name" value="Homodimeric domain of signal transducing histidine kinase"/>
    <property type="match status" value="1"/>
</dbReference>
<dbReference type="PROSITE" id="PS50110">
    <property type="entry name" value="RESPONSE_REGULATORY"/>
    <property type="match status" value="1"/>
</dbReference>
<dbReference type="OrthoDB" id="60033at2759"/>
<dbReference type="SUPFAM" id="SSF56112">
    <property type="entry name" value="Protein kinase-like (PK-like)"/>
    <property type="match status" value="1"/>
</dbReference>
<dbReference type="SMART" id="SM00387">
    <property type="entry name" value="HATPase_c"/>
    <property type="match status" value="1"/>
</dbReference>
<dbReference type="InterPro" id="IPR029016">
    <property type="entry name" value="GAF-like_dom_sf"/>
</dbReference>
<dbReference type="CDD" id="cd16922">
    <property type="entry name" value="HATPase_EvgS-ArcB-TorS-like"/>
    <property type="match status" value="1"/>
</dbReference>
<dbReference type="PANTHER" id="PTHR45339">
    <property type="entry name" value="HYBRID SIGNAL TRANSDUCTION HISTIDINE KINASE J"/>
    <property type="match status" value="1"/>
</dbReference>
<evidence type="ECO:0000259" key="10">
    <source>
        <dbReference type="PROSITE" id="PS50011"/>
    </source>
</evidence>
<dbReference type="InterPro" id="IPR011009">
    <property type="entry name" value="Kinase-like_dom_sf"/>
</dbReference>
<dbReference type="Gene3D" id="1.10.287.130">
    <property type="match status" value="1"/>
</dbReference>
<dbReference type="SMART" id="SM00065">
    <property type="entry name" value="GAF"/>
    <property type="match status" value="1"/>
</dbReference>
<dbReference type="Gene3D" id="3.30.565.10">
    <property type="entry name" value="Histidine kinase-like ATPase, C-terminal domain"/>
    <property type="match status" value="1"/>
</dbReference>
<evidence type="ECO:0000256" key="2">
    <source>
        <dbReference type="ARBA" id="ARBA00012438"/>
    </source>
</evidence>
<evidence type="ECO:0000256" key="9">
    <source>
        <dbReference type="PROSITE-ProRule" id="PRU00169"/>
    </source>
</evidence>
<dbReference type="InterPro" id="IPR003594">
    <property type="entry name" value="HATPase_dom"/>
</dbReference>
<dbReference type="InterPro" id="IPR036890">
    <property type="entry name" value="HATPase_C_sf"/>
</dbReference>
<dbReference type="InterPro" id="IPR036097">
    <property type="entry name" value="HisK_dim/P_sf"/>
</dbReference>
<dbReference type="Pfam" id="PF00072">
    <property type="entry name" value="Response_reg"/>
    <property type="match status" value="1"/>
</dbReference>
<dbReference type="SMART" id="SM00220">
    <property type="entry name" value="S_TKc"/>
    <property type="match status" value="1"/>
</dbReference>
<feature type="modified residue" description="4-aspartylphosphate" evidence="9">
    <location>
        <position position="2172"/>
    </location>
</feature>
<dbReference type="PRINTS" id="PR00344">
    <property type="entry name" value="BCTRLSENSOR"/>
</dbReference>
<dbReference type="InterPro" id="IPR004358">
    <property type="entry name" value="Sig_transdc_His_kin-like_C"/>
</dbReference>
<keyword evidence="4" id="KW-0808">Transferase</keyword>
<reference evidence="13" key="1">
    <citation type="journal article" date="2014" name="Genome Announc.">
        <title>De novo whole-genome sequence and genome annotation of Lichtheimia ramosa.</title>
        <authorList>
            <person name="Linde J."/>
            <person name="Schwartze V."/>
            <person name="Binder U."/>
            <person name="Lass-Florl C."/>
            <person name="Voigt K."/>
            <person name="Horn F."/>
        </authorList>
    </citation>
    <scope>NUCLEOTIDE SEQUENCE</scope>
    <source>
        <strain evidence="13">JMRC FSU:6197</strain>
    </source>
</reference>
<feature type="domain" description="Protein kinase" evidence="10">
    <location>
        <begin position="3"/>
        <end position="291"/>
    </location>
</feature>
<dbReference type="InterPro" id="IPR041664">
    <property type="entry name" value="AAA_16"/>
</dbReference>
<dbReference type="EC" id="2.7.13.3" evidence="2"/>
<comment type="catalytic activity">
    <reaction evidence="1">
        <text>ATP + protein L-histidine = ADP + protein N-phospho-L-histidine.</text>
        <dbReference type="EC" id="2.7.13.3"/>
    </reaction>
</comment>
<dbReference type="SUPFAM" id="SSF55874">
    <property type="entry name" value="ATPase domain of HSP90 chaperone/DNA topoisomerase II/histidine kinase"/>
    <property type="match status" value="1"/>
</dbReference>
<dbReference type="InterPro" id="IPR003018">
    <property type="entry name" value="GAF"/>
</dbReference>
<dbReference type="Gene3D" id="1.10.510.10">
    <property type="entry name" value="Transferase(Phosphotransferase) domain 1"/>
    <property type="match status" value="1"/>
</dbReference>
<evidence type="ECO:0000256" key="1">
    <source>
        <dbReference type="ARBA" id="ARBA00000085"/>
    </source>
</evidence>
<accession>A0A077WG15</accession>
<dbReference type="PROSITE" id="PS50011">
    <property type="entry name" value="PROTEIN_KINASE_DOM"/>
    <property type="match status" value="1"/>
</dbReference>
<dbReference type="GO" id="GO:0005524">
    <property type="term" value="F:ATP binding"/>
    <property type="evidence" value="ECO:0007669"/>
    <property type="project" value="UniProtKB-KW"/>
</dbReference>
<keyword evidence="7" id="KW-0067">ATP-binding</keyword>
<dbReference type="CDD" id="cd17546">
    <property type="entry name" value="REC_hyHK_CKI1_RcsC-like"/>
    <property type="match status" value="1"/>
</dbReference>
<dbReference type="Gene3D" id="3.40.50.2300">
    <property type="match status" value="1"/>
</dbReference>
<feature type="domain" description="Response regulatory" evidence="12">
    <location>
        <begin position="2120"/>
        <end position="2250"/>
    </location>
</feature>
<dbReference type="InterPro" id="IPR000719">
    <property type="entry name" value="Prot_kinase_dom"/>
</dbReference>
<evidence type="ECO:0000256" key="6">
    <source>
        <dbReference type="ARBA" id="ARBA00022777"/>
    </source>
</evidence>
<organism evidence="13">
    <name type="scientific">Lichtheimia ramosa</name>
    <dbReference type="NCBI Taxonomy" id="688394"/>
    <lineage>
        <taxon>Eukaryota</taxon>
        <taxon>Fungi</taxon>
        <taxon>Fungi incertae sedis</taxon>
        <taxon>Mucoromycota</taxon>
        <taxon>Mucoromycotina</taxon>
        <taxon>Mucoromycetes</taxon>
        <taxon>Mucorales</taxon>
        <taxon>Lichtheimiaceae</taxon>
        <taxon>Lichtheimia</taxon>
    </lineage>
</organism>
<dbReference type="Pfam" id="PF01590">
    <property type="entry name" value="GAF"/>
    <property type="match status" value="1"/>
</dbReference>
<dbReference type="InterPro" id="IPR003661">
    <property type="entry name" value="HisK_dim/P_dom"/>
</dbReference>
<dbReference type="SMART" id="SM00388">
    <property type="entry name" value="HisKA"/>
    <property type="match status" value="1"/>
</dbReference>
<gene>
    <name evidence="13" type="ORF">LRAMOSA08627</name>
</gene>
<dbReference type="CDD" id="cd00082">
    <property type="entry name" value="HisKA"/>
    <property type="match status" value="1"/>
</dbReference>
<dbReference type="Pfam" id="PF02518">
    <property type="entry name" value="HATPase_c"/>
    <property type="match status" value="1"/>
</dbReference>
<keyword evidence="5" id="KW-0547">Nucleotide-binding</keyword>
<dbReference type="SUPFAM" id="SSF52540">
    <property type="entry name" value="P-loop containing nucleoside triphosphate hydrolases"/>
    <property type="match status" value="1"/>
</dbReference>
<dbReference type="EMBL" id="LK023318">
    <property type="protein sequence ID" value="CDS06099.1"/>
    <property type="molecule type" value="Genomic_DNA"/>
</dbReference>
<dbReference type="InterPro" id="IPR005467">
    <property type="entry name" value="His_kinase_dom"/>
</dbReference>
<dbReference type="FunFam" id="3.30.565.10:FF:000010">
    <property type="entry name" value="Sensor histidine kinase RcsC"/>
    <property type="match status" value="1"/>
</dbReference>
<dbReference type="Gene3D" id="3.30.450.40">
    <property type="match status" value="1"/>
</dbReference>
<evidence type="ECO:0000259" key="11">
    <source>
        <dbReference type="PROSITE" id="PS50109"/>
    </source>
</evidence>